<sequence length="43" mass="4994">MLKVLTNSETPTSLGTLINKNNLLFLSLLYMKTLLAREREEKR</sequence>
<dbReference type="AlphaFoldDB" id="A0A449I7D8"/>
<accession>A0A449I7D8</accession>
<evidence type="ECO:0000313" key="2">
    <source>
        <dbReference type="Proteomes" id="UP000396835"/>
    </source>
</evidence>
<evidence type="ECO:0000313" key="1">
    <source>
        <dbReference type="EMBL" id="VFB15351.1"/>
    </source>
</evidence>
<dbReference type="EMBL" id="CAACYH010000007">
    <property type="protein sequence ID" value="VFB15351.1"/>
    <property type="molecule type" value="Genomic_DNA"/>
</dbReference>
<gene>
    <name evidence="1" type="ORF">NCTC7812_02939</name>
</gene>
<name>A0A449I7D8_9BACE</name>
<organism evidence="1 2">
    <name type="scientific">Prevotella heparinolytica</name>
    <dbReference type="NCBI Taxonomy" id="28113"/>
    <lineage>
        <taxon>Bacteria</taxon>
        <taxon>Pseudomonadati</taxon>
        <taxon>Bacteroidota</taxon>
        <taxon>Bacteroidia</taxon>
        <taxon>Bacteroidales</taxon>
        <taxon>Bacteroidaceae</taxon>
        <taxon>Bacteroides</taxon>
    </lineage>
</organism>
<reference evidence="1 2" key="1">
    <citation type="submission" date="2019-02" db="EMBL/GenBank/DDBJ databases">
        <authorList>
            <consortium name="Pathogen Informatics"/>
        </authorList>
    </citation>
    <scope>NUCLEOTIDE SEQUENCE [LARGE SCALE GENOMIC DNA]</scope>
    <source>
        <strain evidence="1 2">3012STDY7078512</strain>
    </source>
</reference>
<dbReference type="Proteomes" id="UP000396835">
    <property type="component" value="Unassembled WGS sequence"/>
</dbReference>
<protein>
    <submittedName>
        <fullName evidence="1">Uncharacterized protein</fullName>
    </submittedName>
</protein>
<proteinExistence type="predicted"/>